<dbReference type="GO" id="GO:0047355">
    <property type="term" value="F:CDP-glycerol glycerophosphotransferase activity"/>
    <property type="evidence" value="ECO:0007669"/>
    <property type="project" value="InterPro"/>
</dbReference>
<evidence type="ECO:0000256" key="2">
    <source>
        <dbReference type="ARBA" id="ARBA00010488"/>
    </source>
</evidence>
<dbReference type="PANTHER" id="PTHR37316:SF3">
    <property type="entry name" value="TEICHOIC ACID GLYCEROL-PHOSPHATE TRANSFERASE"/>
    <property type="match status" value="1"/>
</dbReference>
<feature type="repeat" description="TPR" evidence="7">
    <location>
        <begin position="37"/>
        <end position="70"/>
    </location>
</feature>
<dbReference type="HOGENOM" id="CLU_244597_0_0_7"/>
<keyword evidence="5" id="KW-0777">Teichoic acid biosynthesis</keyword>
<dbReference type="PROSITE" id="PS50005">
    <property type="entry name" value="TPR"/>
    <property type="match status" value="1"/>
</dbReference>
<dbReference type="Proteomes" id="UP000031135">
    <property type="component" value="Chromosome"/>
</dbReference>
<evidence type="ECO:0000256" key="7">
    <source>
        <dbReference type="PROSITE-ProRule" id="PRU00339"/>
    </source>
</evidence>
<dbReference type="Pfam" id="PF00534">
    <property type="entry name" value="Glycos_transf_1"/>
    <property type="match status" value="1"/>
</dbReference>
<evidence type="ECO:0000256" key="6">
    <source>
        <dbReference type="ARBA" id="ARBA00023136"/>
    </source>
</evidence>
<dbReference type="Pfam" id="PF13181">
    <property type="entry name" value="TPR_8"/>
    <property type="match status" value="1"/>
</dbReference>
<gene>
    <name evidence="9" type="ORF">CSUB8521_0317</name>
</gene>
<dbReference type="SUPFAM" id="SSF48452">
    <property type="entry name" value="TPR-like"/>
    <property type="match status" value="2"/>
</dbReference>
<dbReference type="KEGG" id="csm:CSUB8521_0317"/>
<dbReference type="Pfam" id="PF04464">
    <property type="entry name" value="Glyphos_transf"/>
    <property type="match status" value="1"/>
</dbReference>
<sequence length="1593" mass="189209">MYWIYYFLGMWYYQKKKDYKKAQSYFLRVLKRREKHAKCNFKLGMSYFKLKQWKEANEFISKALIIDPSKKSWHTQLKQTENHLNNMFFRSQKLWWKEVEDLKRQIQDKEKNFFICRDLAIALENMKRYHEAASYYEQAVKLSDKKESILYYKLGYCYESKGHDSEPNIELAQKYYNKAIKYDDKLDAKKFGIGVFHENQGLWKEANEAYLEYYKQIQSLENEDLLYKIAFSFEKLYDWNNAEIYYKEILKYNYQNSHVHYRLAYVLERQNKLEECLIYYKECSKRASEFPRKVFFKIGEISTKLDRSKEAAKFFSYTRDYKDMSDYKDVSFQKNTYFYQKCIYAEFYESEEIVDTFILYQSHTAKNMSCNSYAIFKYLLQLDDFRNYIHIWAIDDTESIPKKYKRLKNVILVKPGSVLYLKYLACAKYLINSGSFFRFFIRKKGQKYLATWHGTPLKFLGKDMKRGFLDYEVTQKDFLQSTHIIVPNKHTAKVLIDRHDISEIYLGMVYESGYPRIDATINITDAEKKSIKEQLGIEDDRKIILYAPTYRNSFEKAEVNFKQVCKDIEVLQKNTNYIVLYRGHYTTEKNTNILHVPRNIDTNELLAIVDVLITDYSSIFFDFMVLERPIIFYGYDYERYKNEHGLYFDYAKLECQNCLNIFEVIRKLNDPVELKKCIIKSDIAQNFIGYEDGSATKRVVDMFFFDAYDSDRIYKKNITEKKQILISSGLFAKNGITSSFLNFINAIDLNSYSIYLAVDTGQLREKKEVVEKLRKLNEKIYILGNPNVISQTIEESYLLNHPVYKISRVNEEQEKIFSNIFSRDFRCLYGESKFDAVVSFDGYSELWVYRFAYAETDAKKIIYLHNDMLGEYKIRFPYLEKIFNMYKYFDYIFSVSQELSDLNRDSLSSLYGIPKHKFDYMNNIISDDDILFKSNFRLECQDDELLYEEDYKVFVTIGRLSPEKNHINLIQAFSKFHQSYSKTRLIILGDGPLKEELQEYIRKNSLDNCIFMLGIKNNPYPYLKKANCFILSSLHEGQPMVLLESLVLSKPIIATNILGNKSVLKNFGGILVEKDVEGIISGLNSFMKGHVDIIKFDSKKYNQEILNKFNKLFKVNSAIDLKKKNKINAPCIIMAKPDGFGMRLFSLMAGMIIAEKIDFSFYFKWGNIEDVIGNIDEMFSSKNHIPFALGKVEEIFDEKFIHKYYIENQEVKSNHGFGIHQKCKNFDDIQNGYYEQPWGWYSPGIEGGALSQWINGYKEEQCYKDFGRIYKKIQFSEKFSNIVNDAQNVADNIGEFISIHIRGGDIVFSSNYKQTSLYGFVGDKYFPYEIAIDIIENELQNNRRIIIFSQDINSSKSLIEYFKDSRVLLADTFASKYNNITQRAFFEINLMSHSLLIYTPGISLQKSAFSQCASFISGVKKDISYHELFTKQQQFDILNKNIQKIKFNVLYDSMSYFRLFQLSIELGYDISISSRYIDQAIDCDKTNIGWIIQKIYLMHIGRDYNRMEKYIHKEIENREEQFFNTLFMFNGRVYQHVCDNLLEIKKYENYPYICYLIVKIYLFRKDKQHALDILEKYWKKHKILKDELERYRG</sequence>
<dbReference type="Pfam" id="PF13432">
    <property type="entry name" value="TPR_16"/>
    <property type="match status" value="1"/>
</dbReference>
<feature type="domain" description="Glycosyl transferase family 1" evidence="8">
    <location>
        <begin position="945"/>
        <end position="1089"/>
    </location>
</feature>
<evidence type="ECO:0000259" key="8">
    <source>
        <dbReference type="Pfam" id="PF00534"/>
    </source>
</evidence>
<dbReference type="Gene3D" id="1.25.40.10">
    <property type="entry name" value="Tetratricopeptide repeat domain"/>
    <property type="match status" value="3"/>
</dbReference>
<evidence type="ECO:0000256" key="4">
    <source>
        <dbReference type="ARBA" id="ARBA00022679"/>
    </source>
</evidence>
<evidence type="ECO:0000256" key="5">
    <source>
        <dbReference type="ARBA" id="ARBA00022944"/>
    </source>
</evidence>
<dbReference type="Gene3D" id="3.40.50.2000">
    <property type="entry name" value="Glycogen Phosphorylase B"/>
    <property type="match status" value="2"/>
</dbReference>
<reference evidence="9 10" key="1">
    <citation type="journal article" date="2014" name="Genome Biol. Evol.">
        <title>Comparative Genomics of the Campylobacter lari Group.</title>
        <authorList>
            <person name="Miller W.G."/>
            <person name="Yee E."/>
            <person name="Chapman M.H."/>
            <person name="Smith T.P."/>
            <person name="Bono J.L."/>
            <person name="Huynh S."/>
            <person name="Parker C.T."/>
            <person name="Vandamme P."/>
            <person name="Luong K."/>
            <person name="Korlach J."/>
        </authorList>
    </citation>
    <scope>NUCLEOTIDE SEQUENCE [LARGE SCALE GENOMIC DNA]</scope>
    <source>
        <strain evidence="9 10">LMG 24374</strain>
    </source>
</reference>
<dbReference type="Gene3D" id="3.40.50.12580">
    <property type="match status" value="1"/>
</dbReference>
<dbReference type="Gene3D" id="3.40.50.11820">
    <property type="match status" value="1"/>
</dbReference>
<name>A0A0A8H7Y8_9BACT</name>
<dbReference type="SMART" id="SM00028">
    <property type="entry name" value="TPR"/>
    <property type="match status" value="6"/>
</dbReference>
<keyword evidence="3" id="KW-1003">Cell membrane</keyword>
<dbReference type="InterPro" id="IPR011990">
    <property type="entry name" value="TPR-like_helical_dom_sf"/>
</dbReference>
<keyword evidence="6" id="KW-0472">Membrane</keyword>
<dbReference type="OrthoDB" id="9790710at2"/>
<dbReference type="InterPro" id="IPR051612">
    <property type="entry name" value="Teichoic_Acid_Biosynth"/>
</dbReference>
<dbReference type="InterPro" id="IPR001296">
    <property type="entry name" value="Glyco_trans_1"/>
</dbReference>
<dbReference type="GO" id="GO:0019350">
    <property type="term" value="P:teichoic acid biosynthetic process"/>
    <property type="evidence" value="ECO:0007669"/>
    <property type="project" value="UniProtKB-KW"/>
</dbReference>
<accession>A0A0A8H7Y8</accession>
<protein>
    <submittedName>
        <fullName evidence="9">Glycosyltransferase, family 1 (Tetratricopeptide repeat protein)</fullName>
    </submittedName>
</protein>
<dbReference type="SUPFAM" id="SSF53756">
    <property type="entry name" value="UDP-Glycosyltransferase/glycogen phosphorylase"/>
    <property type="match status" value="2"/>
</dbReference>
<dbReference type="PANTHER" id="PTHR37316">
    <property type="entry name" value="TEICHOIC ACID GLYCEROL-PHOSPHATE PRIMASE"/>
    <property type="match status" value="1"/>
</dbReference>
<keyword evidence="7" id="KW-0802">TPR repeat</keyword>
<organism evidence="9 10">
    <name type="scientific">Campylobacter subantarcticus LMG 24374</name>
    <dbReference type="NCBI Taxonomy" id="1388751"/>
    <lineage>
        <taxon>Bacteria</taxon>
        <taxon>Pseudomonadati</taxon>
        <taxon>Campylobacterota</taxon>
        <taxon>Epsilonproteobacteria</taxon>
        <taxon>Campylobacterales</taxon>
        <taxon>Campylobacteraceae</taxon>
        <taxon>Campylobacter</taxon>
    </lineage>
</organism>
<comment type="similarity">
    <text evidence="2">Belongs to the CDP-glycerol glycerophosphotransferase family.</text>
</comment>
<dbReference type="GO" id="GO:0005886">
    <property type="term" value="C:plasma membrane"/>
    <property type="evidence" value="ECO:0007669"/>
    <property type="project" value="UniProtKB-SubCell"/>
</dbReference>
<evidence type="ECO:0000256" key="3">
    <source>
        <dbReference type="ARBA" id="ARBA00022475"/>
    </source>
</evidence>
<evidence type="ECO:0000256" key="1">
    <source>
        <dbReference type="ARBA" id="ARBA00004202"/>
    </source>
</evidence>
<proteinExistence type="inferred from homology"/>
<evidence type="ECO:0000313" key="9">
    <source>
        <dbReference type="EMBL" id="AJC90206.1"/>
    </source>
</evidence>
<dbReference type="EMBL" id="CP007772">
    <property type="protein sequence ID" value="AJC90206.1"/>
    <property type="molecule type" value="Genomic_DNA"/>
</dbReference>
<keyword evidence="4 9" id="KW-0808">Transferase</keyword>
<comment type="subcellular location">
    <subcellularLocation>
        <location evidence="1">Cell membrane</location>
        <topology evidence="1">Peripheral membrane protein</topology>
    </subcellularLocation>
</comment>
<dbReference type="InterPro" id="IPR019734">
    <property type="entry name" value="TPR_rpt"/>
</dbReference>
<dbReference type="InterPro" id="IPR043149">
    <property type="entry name" value="TagF_N"/>
</dbReference>
<dbReference type="InterPro" id="IPR043148">
    <property type="entry name" value="TagF_C"/>
</dbReference>
<evidence type="ECO:0000313" key="10">
    <source>
        <dbReference type="Proteomes" id="UP000031135"/>
    </source>
</evidence>
<dbReference type="GO" id="GO:0016757">
    <property type="term" value="F:glycosyltransferase activity"/>
    <property type="evidence" value="ECO:0007669"/>
    <property type="project" value="InterPro"/>
</dbReference>
<dbReference type="CDD" id="cd03811">
    <property type="entry name" value="GT4_GT28_WabH-like"/>
    <property type="match status" value="1"/>
</dbReference>
<dbReference type="InterPro" id="IPR007554">
    <property type="entry name" value="Glycerophosphate_synth"/>
</dbReference>